<dbReference type="Proteomes" id="UP000245252">
    <property type="component" value="Unassembled WGS sequence"/>
</dbReference>
<protein>
    <submittedName>
        <fullName evidence="2">Transcriptional regulator</fullName>
    </submittedName>
</protein>
<dbReference type="InterPro" id="IPR047640">
    <property type="entry name" value="RpiR-like"/>
</dbReference>
<dbReference type="SUPFAM" id="SSF46689">
    <property type="entry name" value="Homeodomain-like"/>
    <property type="match status" value="1"/>
</dbReference>
<evidence type="ECO:0000313" key="2">
    <source>
        <dbReference type="EMBL" id="PWE57447.1"/>
    </source>
</evidence>
<dbReference type="GO" id="GO:1901135">
    <property type="term" value="P:carbohydrate derivative metabolic process"/>
    <property type="evidence" value="ECO:0007669"/>
    <property type="project" value="InterPro"/>
</dbReference>
<dbReference type="PROSITE" id="PS51071">
    <property type="entry name" value="HTH_RPIR"/>
    <property type="match status" value="1"/>
</dbReference>
<dbReference type="GO" id="GO:0003677">
    <property type="term" value="F:DNA binding"/>
    <property type="evidence" value="ECO:0007669"/>
    <property type="project" value="InterPro"/>
</dbReference>
<reference evidence="2 3" key="1">
    <citation type="submission" date="2018-05" db="EMBL/GenBank/DDBJ databases">
        <title>The draft genome of strain NS-104.</title>
        <authorList>
            <person name="Hang P."/>
            <person name="Jiang J."/>
        </authorList>
    </citation>
    <scope>NUCLEOTIDE SEQUENCE [LARGE SCALE GENOMIC DNA]</scope>
    <source>
        <strain evidence="2 3">NS-104</strain>
    </source>
</reference>
<dbReference type="EMBL" id="QFBC01000002">
    <property type="protein sequence ID" value="PWE57447.1"/>
    <property type="molecule type" value="Genomic_DNA"/>
</dbReference>
<dbReference type="InterPro" id="IPR036388">
    <property type="entry name" value="WH-like_DNA-bd_sf"/>
</dbReference>
<dbReference type="PANTHER" id="PTHR30514:SF18">
    <property type="entry name" value="RPIR-FAMILY TRANSCRIPTIONAL REGULATOR"/>
    <property type="match status" value="1"/>
</dbReference>
<dbReference type="Gene3D" id="3.40.50.10490">
    <property type="entry name" value="Glucose-6-phosphate isomerase like protein, domain 1"/>
    <property type="match status" value="1"/>
</dbReference>
<name>A0A2U2DVW4_9HYPH</name>
<comment type="caution">
    <text evidence="2">The sequence shown here is derived from an EMBL/GenBank/DDBJ whole genome shotgun (WGS) entry which is preliminary data.</text>
</comment>
<dbReference type="GO" id="GO:0003700">
    <property type="term" value="F:DNA-binding transcription factor activity"/>
    <property type="evidence" value="ECO:0007669"/>
    <property type="project" value="InterPro"/>
</dbReference>
<dbReference type="Pfam" id="PF01418">
    <property type="entry name" value="HTH_6"/>
    <property type="match status" value="1"/>
</dbReference>
<evidence type="ECO:0000313" key="3">
    <source>
        <dbReference type="Proteomes" id="UP000245252"/>
    </source>
</evidence>
<sequence>MAGKPAYFPALFGTLPVPVRLDGMRVGQGLDTPGERRRGVQDLVEKLQQYARSGTPAERKIAKYFSDHLSDLSVETAASIAVQLDLSPMTVGRFLRTLGYQGLGEIRPDSNDNAVFSAWQVNDHLDVLHKDMQDGQLLTEMMAKQIDALQQLHTMTTQPIWAAAVQAIISADEVFVASFHNIGGVARYFTEQLTYARDKVRYMDGQNGTYAELLGRDAGNSLLIVITCRRFASKSRTLARTAKKAGHKVLLITDPHCDWSREAADLTLVLPTTRPRMWDSFTPLTALLDFLLTSVIVAGGEATSQRTRRISELQDIFGDFMRR</sequence>
<proteinExistence type="predicted"/>
<dbReference type="InterPro" id="IPR009057">
    <property type="entry name" value="Homeodomain-like_sf"/>
</dbReference>
<accession>A0A2U2DVW4</accession>
<dbReference type="Gene3D" id="1.10.10.10">
    <property type="entry name" value="Winged helix-like DNA-binding domain superfamily/Winged helix DNA-binding domain"/>
    <property type="match status" value="1"/>
</dbReference>
<dbReference type="PANTHER" id="PTHR30514">
    <property type="entry name" value="GLUCOKINASE"/>
    <property type="match status" value="1"/>
</dbReference>
<dbReference type="AlphaFoldDB" id="A0A2U2DVW4"/>
<dbReference type="GO" id="GO:0097367">
    <property type="term" value="F:carbohydrate derivative binding"/>
    <property type="evidence" value="ECO:0007669"/>
    <property type="project" value="InterPro"/>
</dbReference>
<gene>
    <name evidence="2" type="ORF">DEM27_07405</name>
</gene>
<organism evidence="2 3">
    <name type="scientific">Metarhizobium album</name>
    <dbReference type="NCBI Taxonomy" id="2182425"/>
    <lineage>
        <taxon>Bacteria</taxon>
        <taxon>Pseudomonadati</taxon>
        <taxon>Pseudomonadota</taxon>
        <taxon>Alphaproteobacteria</taxon>
        <taxon>Hyphomicrobiales</taxon>
        <taxon>Rhizobiaceae</taxon>
        <taxon>Metarhizobium</taxon>
    </lineage>
</organism>
<evidence type="ECO:0000259" key="1">
    <source>
        <dbReference type="PROSITE" id="PS51071"/>
    </source>
</evidence>
<dbReference type="SUPFAM" id="SSF53697">
    <property type="entry name" value="SIS domain"/>
    <property type="match status" value="1"/>
</dbReference>
<keyword evidence="3" id="KW-1185">Reference proteome</keyword>
<dbReference type="InterPro" id="IPR046348">
    <property type="entry name" value="SIS_dom_sf"/>
</dbReference>
<dbReference type="InterPro" id="IPR000281">
    <property type="entry name" value="HTH_RpiR"/>
</dbReference>
<feature type="domain" description="HTH rpiR-type" evidence="1">
    <location>
        <begin position="41"/>
        <end position="117"/>
    </location>
</feature>